<organism evidence="4">
    <name type="scientific">Enterobacter chuandaensis</name>
    <dbReference type="NCBI Taxonomy" id="2497875"/>
    <lineage>
        <taxon>Bacteria</taxon>
        <taxon>Pseudomonadati</taxon>
        <taxon>Pseudomonadota</taxon>
        <taxon>Gammaproteobacteria</taxon>
        <taxon>Enterobacterales</taxon>
        <taxon>Enterobacteriaceae</taxon>
        <taxon>Enterobacter</taxon>
        <taxon>Enterobacter cloacae complex</taxon>
    </lineage>
</organism>
<dbReference type="InterPro" id="IPR000259">
    <property type="entry name" value="Adhesion_dom_fimbrial"/>
</dbReference>
<dbReference type="GO" id="GO:0009289">
    <property type="term" value="C:pilus"/>
    <property type="evidence" value="ECO:0007669"/>
    <property type="project" value="InterPro"/>
</dbReference>
<evidence type="ECO:0000313" key="4">
    <source>
        <dbReference type="EMBL" id="WNS39357.1"/>
    </source>
</evidence>
<dbReference type="RefSeq" id="WP_265194214.1">
    <property type="nucleotide sequence ID" value="NZ_CP135253.1"/>
</dbReference>
<reference evidence="4" key="1">
    <citation type="submission" date="2023-09" db="EMBL/GenBank/DDBJ databases">
        <title>Coexistence of blaNDM-1 and blaKPC-2 in Enterobacter chuandaensis.</title>
        <authorList>
            <person name="Chen R."/>
        </authorList>
    </citation>
    <scope>NUCLEOTIDE SEQUENCE</scope>
    <source>
        <strain evidence="4">FAHZZU5885</strain>
    </source>
</reference>
<dbReference type="Gene3D" id="2.60.40.1090">
    <property type="entry name" value="Fimbrial-type adhesion domain"/>
    <property type="match status" value="1"/>
</dbReference>
<evidence type="ECO:0000259" key="2">
    <source>
        <dbReference type="Pfam" id="PF00419"/>
    </source>
</evidence>
<dbReference type="InterPro" id="IPR008966">
    <property type="entry name" value="Adhesion_dom_sf"/>
</dbReference>
<dbReference type="Proteomes" id="UP001577381">
    <property type="component" value="Unassembled WGS sequence"/>
</dbReference>
<dbReference type="AlphaFoldDB" id="A0AA96MBQ7"/>
<feature type="domain" description="Fimbrial-type adhesion" evidence="2">
    <location>
        <begin position="26"/>
        <end position="160"/>
    </location>
</feature>
<dbReference type="KEGG" id="echu:RQP59_07340"/>
<reference evidence="3 5" key="2">
    <citation type="submission" date="2024-09" db="EMBL/GenBank/DDBJ databases">
        <title>Molecular characterization of Carbapenemase-producing Enterobacter cloacae Complex from Infections in Argentina.</title>
        <authorList>
            <person name="De Mendieta J.M."/>
            <person name="Gomez S."/>
        </authorList>
    </citation>
    <scope>NUCLEOTIDE SEQUENCE [LARGE SCALE GENOMIC DNA]</scope>
    <source>
        <strain evidence="3 5">M23267</strain>
    </source>
</reference>
<name>A0AA96MBQ7_9ENTR</name>
<dbReference type="SUPFAM" id="SSF49401">
    <property type="entry name" value="Bacterial adhesins"/>
    <property type="match status" value="1"/>
</dbReference>
<gene>
    <name evidence="3" type="ORF">ACE3KR_05525</name>
    <name evidence="4" type="ORF">RQP59_07340</name>
</gene>
<evidence type="ECO:0000313" key="5">
    <source>
        <dbReference type="Proteomes" id="UP001577381"/>
    </source>
</evidence>
<dbReference type="InterPro" id="IPR036937">
    <property type="entry name" value="Adhesion_dom_fimbrial_sf"/>
</dbReference>
<protein>
    <submittedName>
        <fullName evidence="4">Fimbrial protein</fullName>
    </submittedName>
</protein>
<keyword evidence="1" id="KW-0732">Signal</keyword>
<keyword evidence="5" id="KW-1185">Reference proteome</keyword>
<dbReference type="InterPro" id="IPR050263">
    <property type="entry name" value="Bact_Fimbrial_Adh_Pro"/>
</dbReference>
<evidence type="ECO:0000313" key="3">
    <source>
        <dbReference type="EMBL" id="MFB4718347.1"/>
    </source>
</evidence>
<dbReference type="PANTHER" id="PTHR33420">
    <property type="entry name" value="FIMBRIAL SUBUNIT ELFA-RELATED"/>
    <property type="match status" value="1"/>
</dbReference>
<evidence type="ECO:0000256" key="1">
    <source>
        <dbReference type="SAM" id="SignalP"/>
    </source>
</evidence>
<dbReference type="GO" id="GO:0043709">
    <property type="term" value="P:cell adhesion involved in single-species biofilm formation"/>
    <property type="evidence" value="ECO:0007669"/>
    <property type="project" value="TreeGrafter"/>
</dbReference>
<dbReference type="Pfam" id="PF00419">
    <property type="entry name" value="Fimbrial"/>
    <property type="match status" value="1"/>
</dbReference>
<dbReference type="EMBL" id="CP135253">
    <property type="protein sequence ID" value="WNS39357.1"/>
    <property type="molecule type" value="Genomic_DNA"/>
</dbReference>
<accession>A0AA96MBQ7</accession>
<dbReference type="EMBL" id="JBHGSI010000001">
    <property type="protein sequence ID" value="MFB4718347.1"/>
    <property type="molecule type" value="Genomic_DNA"/>
</dbReference>
<dbReference type="PANTHER" id="PTHR33420:SF27">
    <property type="entry name" value="PROTEIN FIMG"/>
    <property type="match status" value="1"/>
</dbReference>
<proteinExistence type="predicted"/>
<feature type="signal peptide" evidence="1">
    <location>
        <begin position="1"/>
        <end position="21"/>
    </location>
</feature>
<feature type="chain" id="PRO_5041673869" evidence="1">
    <location>
        <begin position="22"/>
        <end position="169"/>
    </location>
</feature>
<sequence length="169" mass="18005">MLKHKWLAGAIMMMLPWLSFADASLTLTGKVVASPCTVDTDTVNKTVDLGTVQRRDLQTAGEGGEWQDFDLLLTNCPAGTTKVTATVSGTPDTQDATAWKNSGTSGNMALRIANRDRSQTVAPGDSLAQNVNISTRSASFPLSARMFTPLGSATAGTFQSVMNVDFTWQ</sequence>